<dbReference type="InterPro" id="IPR001451">
    <property type="entry name" value="Hexapep"/>
</dbReference>
<dbReference type="Proteomes" id="UP000002651">
    <property type="component" value="Chromosome"/>
</dbReference>
<keyword evidence="2" id="KW-1185">Reference proteome</keyword>
<evidence type="ECO:0000313" key="2">
    <source>
        <dbReference type="Proteomes" id="UP000002651"/>
    </source>
</evidence>
<dbReference type="InterPro" id="IPR047324">
    <property type="entry name" value="LbH_gamma_CA-like"/>
</dbReference>
<name>G4NZS7_BACS4</name>
<reference evidence="1 2" key="1">
    <citation type="journal article" date="2012" name="J. Bacteriol.">
        <title>Whole-genome sequences of Bacillus subtilis and close relatives.</title>
        <authorList>
            <person name="Earl A.M."/>
            <person name="Eppinger M."/>
            <person name="Fricke W.F."/>
            <person name="Rosovitz M.J."/>
            <person name="Rasko D.A."/>
            <person name="Daugherty S."/>
            <person name="Losick R."/>
            <person name="Kolter R."/>
            <person name="Ravel J."/>
        </authorList>
    </citation>
    <scope>NUCLEOTIDE SEQUENCE [LARGE SCALE GENOMIC DNA]</scope>
    <source>
        <strain evidence="2">DSM 15029 / JCM 12233 / NBRC 101239 / NRRL B-23049 / TU-B-10</strain>
    </source>
</reference>
<organism evidence="1 2">
    <name type="scientific">Bacillus spizizenii (strain DSM 15029 / JCM 12233 / NBRC 101239 / NRRL B-23049 / TU-B-10)</name>
    <name type="common">Bacillus subtilis subsp. spizizenii</name>
    <dbReference type="NCBI Taxonomy" id="1052585"/>
    <lineage>
        <taxon>Bacteria</taxon>
        <taxon>Bacillati</taxon>
        <taxon>Bacillota</taxon>
        <taxon>Bacilli</taxon>
        <taxon>Bacillales</taxon>
        <taxon>Bacillaceae</taxon>
        <taxon>Bacillus</taxon>
    </lineage>
</organism>
<gene>
    <name evidence="1" type="ordered locus">GYO_3304</name>
</gene>
<dbReference type="InterPro" id="IPR050484">
    <property type="entry name" value="Transf_Hexapept/Carb_Anhydrase"/>
</dbReference>
<evidence type="ECO:0000313" key="1">
    <source>
        <dbReference type="EMBL" id="AEP87906.1"/>
    </source>
</evidence>
<dbReference type="PANTHER" id="PTHR13061:SF29">
    <property type="entry name" value="GAMMA CARBONIC ANHYDRASE-LIKE 1, MITOCHONDRIAL-RELATED"/>
    <property type="match status" value="1"/>
</dbReference>
<dbReference type="EMBL" id="CP002905">
    <property type="protein sequence ID" value="AEP87906.1"/>
    <property type="molecule type" value="Genomic_DNA"/>
</dbReference>
<proteinExistence type="predicted"/>
<dbReference type="CDD" id="cd04645">
    <property type="entry name" value="LbH_gamma_CA_like"/>
    <property type="match status" value="1"/>
</dbReference>
<accession>G4NZS7</accession>
<dbReference type="STRING" id="1052585.GYO_3304"/>
<dbReference type="KEGG" id="bst:GYO_3304"/>
<dbReference type="PANTHER" id="PTHR13061">
    <property type="entry name" value="DYNACTIN SUBUNIT P25"/>
    <property type="match status" value="1"/>
</dbReference>
<protein>
    <submittedName>
        <fullName evidence="1">YtoA</fullName>
    </submittedName>
</protein>
<dbReference type="SUPFAM" id="SSF51161">
    <property type="entry name" value="Trimeric LpxA-like enzymes"/>
    <property type="match status" value="1"/>
</dbReference>
<dbReference type="Gene3D" id="2.160.10.10">
    <property type="entry name" value="Hexapeptide repeat proteins"/>
    <property type="match status" value="1"/>
</dbReference>
<dbReference type="InterPro" id="IPR011004">
    <property type="entry name" value="Trimer_LpxA-like_sf"/>
</dbReference>
<dbReference type="AlphaFoldDB" id="G4NZS7"/>
<dbReference type="HOGENOM" id="CLU_064827_4_1_9"/>
<sequence length="244" mass="26952">MTSGPCGCPLTRQVAHDNVITRRSPHFNQPFISSVIFTCPVDHHNHGDRSVCFPGPHALHLIRNLNRERRMNTMIYPYKEHMPDIHPTAFVADNATITGDVVIGEQSSIWFSVVIRGDVAPTRIGNRVNIQDLSCLHQSSNRTLLIEDDATIGHQVTLHSAVIRKNALIGMGSIILDGAEIGEGAFIGAGSLVPPGKIIPPGHLAFGRPAKVIRPLTEEDRQDMQRIRSEYVAKGQYYKSLQQT</sequence>
<dbReference type="Pfam" id="PF00132">
    <property type="entry name" value="Hexapep"/>
    <property type="match status" value="1"/>
</dbReference>